<dbReference type="EMBL" id="KL198008">
    <property type="protein sequence ID" value="KDQ27631.1"/>
    <property type="molecule type" value="Genomic_DNA"/>
</dbReference>
<proteinExistence type="predicted"/>
<protein>
    <submittedName>
        <fullName evidence="2">Uncharacterized protein</fullName>
    </submittedName>
</protein>
<feature type="compositionally biased region" description="Polar residues" evidence="1">
    <location>
        <begin position="1"/>
        <end position="14"/>
    </location>
</feature>
<accession>A0A067NVI4</accession>
<feature type="region of interest" description="Disordered" evidence="1">
    <location>
        <begin position="1"/>
        <end position="105"/>
    </location>
</feature>
<feature type="compositionally biased region" description="Low complexity" evidence="1">
    <location>
        <begin position="38"/>
        <end position="58"/>
    </location>
</feature>
<feature type="region of interest" description="Disordered" evidence="1">
    <location>
        <begin position="349"/>
        <end position="407"/>
    </location>
</feature>
<dbReference type="OrthoDB" id="6474464at2759"/>
<dbReference type="STRING" id="1137138.A0A067NVI4"/>
<evidence type="ECO:0000313" key="2">
    <source>
        <dbReference type="EMBL" id="KDQ27631.1"/>
    </source>
</evidence>
<dbReference type="VEuPathDB" id="FungiDB:PLEOSDRAFT_1104313"/>
<feature type="compositionally biased region" description="Low complexity" evidence="1">
    <location>
        <begin position="352"/>
        <end position="377"/>
    </location>
</feature>
<dbReference type="HOGENOM" id="CLU_050078_1_0_1"/>
<evidence type="ECO:0000256" key="1">
    <source>
        <dbReference type="SAM" id="MobiDB-lite"/>
    </source>
</evidence>
<dbReference type="InParanoid" id="A0A067NVI4"/>
<evidence type="ECO:0000313" key="3">
    <source>
        <dbReference type="Proteomes" id="UP000027073"/>
    </source>
</evidence>
<gene>
    <name evidence="2" type="ORF">PLEOSDRAFT_1104313</name>
</gene>
<dbReference type="AlphaFoldDB" id="A0A067NVI4"/>
<reference evidence="3" key="1">
    <citation type="journal article" date="2014" name="Proc. Natl. Acad. Sci. U.S.A.">
        <title>Extensive sampling of basidiomycete genomes demonstrates inadequacy of the white-rot/brown-rot paradigm for wood decay fungi.</title>
        <authorList>
            <person name="Riley R."/>
            <person name="Salamov A.A."/>
            <person name="Brown D.W."/>
            <person name="Nagy L.G."/>
            <person name="Floudas D."/>
            <person name="Held B.W."/>
            <person name="Levasseur A."/>
            <person name="Lombard V."/>
            <person name="Morin E."/>
            <person name="Otillar R."/>
            <person name="Lindquist E.A."/>
            <person name="Sun H."/>
            <person name="LaButti K.M."/>
            <person name="Schmutz J."/>
            <person name="Jabbour D."/>
            <person name="Luo H."/>
            <person name="Baker S.E."/>
            <person name="Pisabarro A.G."/>
            <person name="Walton J.D."/>
            <person name="Blanchette R.A."/>
            <person name="Henrissat B."/>
            <person name="Martin F."/>
            <person name="Cullen D."/>
            <person name="Hibbett D.S."/>
            <person name="Grigoriev I.V."/>
        </authorList>
    </citation>
    <scope>NUCLEOTIDE SEQUENCE [LARGE SCALE GENOMIC DNA]</scope>
    <source>
        <strain evidence="3">PC15</strain>
    </source>
</reference>
<feature type="compositionally biased region" description="Polar residues" evidence="1">
    <location>
        <begin position="59"/>
        <end position="71"/>
    </location>
</feature>
<feature type="compositionally biased region" description="Basic and acidic residues" evidence="1">
    <location>
        <begin position="72"/>
        <end position="82"/>
    </location>
</feature>
<feature type="compositionally biased region" description="Basic and acidic residues" evidence="1">
    <location>
        <begin position="379"/>
        <end position="407"/>
    </location>
</feature>
<sequence>MSAKSQGATKQGNSLGAPRKLSLTIPANEPMFLPDGDSVTAHNNTTTSSTHTSPTVASNSPIDNLKNGSSRPSKEGMLDKFKQPPVAKPHSNGATPETAAATKPSGPLDLEAIMSCILGMKRLSTTIYSTFESFEKQTARVAGLAPAVDAAGQLQSLRDTFETKQQERTKRVAELRSRFEEAVPRLIDEYRSKVDDLVKEVVAEEIKDRVQRELENQLPEKLRKDVVQHERQLIEVQANLYNNEARRFNASLVSPQSLTVPLRPLLRPLPTPEQSPSYVRSPIFTPETAVPAVPLPTPMTAAPASFSGPRSSLVPPTPSALFPKDLQTLLRYDAQRARQLLADYGLIEETSESPSGSEVPPSGSKSLQTPATTPSTAKAKKENKDAKKDGKKGKDPAPEEVSDGTREADLTKFMAHIGVGPHEDGSKSLFEVGSEARKAFTKGYYHRAKSLSSTFLDTNCM</sequence>
<name>A0A067NVI4_PLEO1</name>
<organism evidence="2 3">
    <name type="scientific">Pleurotus ostreatus (strain PC15)</name>
    <name type="common">Oyster mushroom</name>
    <dbReference type="NCBI Taxonomy" id="1137138"/>
    <lineage>
        <taxon>Eukaryota</taxon>
        <taxon>Fungi</taxon>
        <taxon>Dikarya</taxon>
        <taxon>Basidiomycota</taxon>
        <taxon>Agaricomycotina</taxon>
        <taxon>Agaricomycetes</taxon>
        <taxon>Agaricomycetidae</taxon>
        <taxon>Agaricales</taxon>
        <taxon>Pleurotineae</taxon>
        <taxon>Pleurotaceae</taxon>
        <taxon>Pleurotus</taxon>
    </lineage>
</organism>
<dbReference type="Proteomes" id="UP000027073">
    <property type="component" value="Unassembled WGS sequence"/>
</dbReference>